<dbReference type="InterPro" id="IPR000801">
    <property type="entry name" value="Esterase-like"/>
</dbReference>
<evidence type="ECO:0000313" key="2">
    <source>
        <dbReference type="Proteomes" id="UP000289792"/>
    </source>
</evidence>
<dbReference type="EMBL" id="SDDZ01000005">
    <property type="protein sequence ID" value="RXJ49899.1"/>
    <property type="molecule type" value="Genomic_DNA"/>
</dbReference>
<gene>
    <name evidence="1" type="ORF">ESZ48_10655</name>
</gene>
<dbReference type="InterPro" id="IPR029058">
    <property type="entry name" value="AB_hydrolase_fold"/>
</dbReference>
<dbReference type="AlphaFoldDB" id="A0A4Q0XHU7"/>
<dbReference type="Pfam" id="PF00756">
    <property type="entry name" value="Esterase"/>
    <property type="match status" value="1"/>
</dbReference>
<dbReference type="PANTHER" id="PTHR48098:SF6">
    <property type="entry name" value="FERRI-BACILLIBACTIN ESTERASE BESA"/>
    <property type="match status" value="1"/>
</dbReference>
<organism evidence="1 2">
    <name type="scientific">Gelidibacter gilvus</name>
    <dbReference type="NCBI Taxonomy" id="59602"/>
    <lineage>
        <taxon>Bacteria</taxon>
        <taxon>Pseudomonadati</taxon>
        <taxon>Bacteroidota</taxon>
        <taxon>Flavobacteriia</taxon>
        <taxon>Flavobacteriales</taxon>
        <taxon>Flavobacteriaceae</taxon>
        <taxon>Gelidibacter</taxon>
    </lineage>
</organism>
<dbReference type="SUPFAM" id="SSF53474">
    <property type="entry name" value="alpha/beta-Hydrolases"/>
    <property type="match status" value="1"/>
</dbReference>
<protein>
    <submittedName>
        <fullName evidence="1">Esterase</fullName>
    </submittedName>
</protein>
<sequence>MKRIIYILVIFISSLSCETKKEKKIIIKPADTSKVQTETIEGDFAGGTLLRIDDFPSNYIPPRKVDIWLPEGYSNSKKYAVLYMHDGQMLFDSTITWNKQEWKVDETSSQLMRDSITRDFIVVAPFNINDLRHSEYFPQKPYESLPKSVRDSLFEQAKLDNFKFDTVTSDNYLGFIVNELKPYVDANYSVLTDRDNTFVAGSSMGGLISMYAICEYPKVFGAAACLSTHWPGTNPNDGDLLADTIFEYMKANLPSPKTHRFYFDYGTETLDKFYPKYAQRVNSIFKEKGYDQSNFKNLKFKGAEHTEISWQKRLDIPLTFLLRRTE</sequence>
<accession>A0A4Q0XHU7</accession>
<dbReference type="PROSITE" id="PS51257">
    <property type="entry name" value="PROKAR_LIPOPROTEIN"/>
    <property type="match status" value="1"/>
</dbReference>
<dbReference type="InterPro" id="IPR050583">
    <property type="entry name" value="Mycobacterial_A85_antigen"/>
</dbReference>
<reference evidence="1 2" key="1">
    <citation type="submission" date="2019-01" db="EMBL/GenBank/DDBJ databases">
        <title>Genome sequence of the Antarctic species Gelidibacter gilvus ACAM 158(T).</title>
        <authorList>
            <person name="Bowman J.P."/>
        </authorList>
    </citation>
    <scope>NUCLEOTIDE SEQUENCE [LARGE SCALE GENOMIC DNA]</scope>
    <source>
        <strain evidence="1 2">IC158</strain>
    </source>
</reference>
<dbReference type="Gene3D" id="3.40.50.1820">
    <property type="entry name" value="alpha/beta hydrolase"/>
    <property type="match status" value="1"/>
</dbReference>
<dbReference type="Proteomes" id="UP000289792">
    <property type="component" value="Unassembled WGS sequence"/>
</dbReference>
<comment type="caution">
    <text evidence="1">The sequence shown here is derived from an EMBL/GenBank/DDBJ whole genome shotgun (WGS) entry which is preliminary data.</text>
</comment>
<dbReference type="OrthoDB" id="9784036at2"/>
<proteinExistence type="predicted"/>
<dbReference type="RefSeq" id="WP_129017466.1">
    <property type="nucleotide sequence ID" value="NZ_SDDZ01000005.1"/>
</dbReference>
<evidence type="ECO:0000313" key="1">
    <source>
        <dbReference type="EMBL" id="RXJ49899.1"/>
    </source>
</evidence>
<dbReference type="PANTHER" id="PTHR48098">
    <property type="entry name" value="ENTEROCHELIN ESTERASE-RELATED"/>
    <property type="match status" value="1"/>
</dbReference>
<name>A0A4Q0XHU7_9FLAO</name>
<keyword evidence="2" id="KW-1185">Reference proteome</keyword>